<proteinExistence type="predicted"/>
<evidence type="ECO:0000313" key="2">
    <source>
        <dbReference type="EMBL" id="QGU95615.1"/>
    </source>
</evidence>
<feature type="transmembrane region" description="Helical" evidence="1">
    <location>
        <begin position="87"/>
        <end position="110"/>
    </location>
</feature>
<keyword evidence="1" id="KW-0472">Membrane</keyword>
<feature type="transmembrane region" description="Helical" evidence="1">
    <location>
        <begin position="32"/>
        <end position="51"/>
    </location>
</feature>
<organism evidence="2 3">
    <name type="scientific">Clostridium bovifaecis</name>
    <dbReference type="NCBI Taxonomy" id="2184719"/>
    <lineage>
        <taxon>Bacteria</taxon>
        <taxon>Bacillati</taxon>
        <taxon>Bacillota</taxon>
        <taxon>Clostridia</taxon>
        <taxon>Eubacteriales</taxon>
        <taxon>Clostridiaceae</taxon>
        <taxon>Clostridium</taxon>
    </lineage>
</organism>
<reference evidence="2 3" key="1">
    <citation type="submission" date="2019-12" db="EMBL/GenBank/DDBJ databases">
        <title>Genome sequenceing of Clostridium bovifaecis.</title>
        <authorList>
            <person name="Yao Y."/>
        </authorList>
    </citation>
    <scope>NUCLEOTIDE SEQUENCE [LARGE SCALE GENOMIC DNA]</scope>
    <source>
        <strain evidence="2 3">BXX</strain>
    </source>
</reference>
<dbReference type="EMBL" id="CP046522">
    <property type="protein sequence ID" value="QGU95615.1"/>
    <property type="molecule type" value="Genomic_DNA"/>
</dbReference>
<feature type="transmembrane region" description="Helical" evidence="1">
    <location>
        <begin position="7"/>
        <end position="26"/>
    </location>
</feature>
<keyword evidence="1" id="KW-0812">Transmembrane</keyword>
<evidence type="ECO:0000313" key="3">
    <source>
        <dbReference type="Proteomes" id="UP000422764"/>
    </source>
</evidence>
<feature type="transmembrane region" description="Helical" evidence="1">
    <location>
        <begin position="122"/>
        <end position="142"/>
    </location>
</feature>
<accession>A0A6I6FCQ0</accession>
<evidence type="ECO:0008006" key="4">
    <source>
        <dbReference type="Google" id="ProtNLM"/>
    </source>
</evidence>
<feature type="transmembrane region" description="Helical" evidence="1">
    <location>
        <begin position="63"/>
        <end position="81"/>
    </location>
</feature>
<keyword evidence="3" id="KW-1185">Reference proteome</keyword>
<keyword evidence="1" id="KW-1133">Transmembrane helix</keyword>
<name>A0A6I6FCQ0_9CLOT</name>
<dbReference type="AlphaFoldDB" id="A0A6I6FCQ0"/>
<sequence length="143" mass="16633">MNGNKKTNSSIIYLVTLLIFICYKYVPTKIQVTLPLILGMYHIGHIIYLIYKKSFWENVLRSLVLSIVMIVIFLAYYKSAFRLDESFIKIVFLVAGWSFPLIAFSGMASWKRNGNTSMYKKNFILFVYCLILAIFCTIIATIW</sequence>
<protein>
    <recommendedName>
        <fullName evidence="4">DUF3397 family protein</fullName>
    </recommendedName>
</protein>
<evidence type="ECO:0000256" key="1">
    <source>
        <dbReference type="SAM" id="Phobius"/>
    </source>
</evidence>
<dbReference type="Proteomes" id="UP000422764">
    <property type="component" value="Chromosome"/>
</dbReference>
<gene>
    <name evidence="2" type="ORF">GOM49_11400</name>
</gene>